<evidence type="ECO:0000313" key="1">
    <source>
        <dbReference type="EMBL" id="KAH3796425.1"/>
    </source>
</evidence>
<organism evidence="1 2">
    <name type="scientific">Dreissena polymorpha</name>
    <name type="common">Zebra mussel</name>
    <name type="synonym">Mytilus polymorpha</name>
    <dbReference type="NCBI Taxonomy" id="45954"/>
    <lineage>
        <taxon>Eukaryota</taxon>
        <taxon>Metazoa</taxon>
        <taxon>Spiralia</taxon>
        <taxon>Lophotrochozoa</taxon>
        <taxon>Mollusca</taxon>
        <taxon>Bivalvia</taxon>
        <taxon>Autobranchia</taxon>
        <taxon>Heteroconchia</taxon>
        <taxon>Euheterodonta</taxon>
        <taxon>Imparidentia</taxon>
        <taxon>Neoheterodontei</taxon>
        <taxon>Myida</taxon>
        <taxon>Dreissenoidea</taxon>
        <taxon>Dreissenidae</taxon>
        <taxon>Dreissena</taxon>
    </lineage>
</organism>
<protein>
    <submittedName>
        <fullName evidence="1">Uncharacterized protein</fullName>
    </submittedName>
</protein>
<reference evidence="1" key="1">
    <citation type="journal article" date="2019" name="bioRxiv">
        <title>The Genome of the Zebra Mussel, Dreissena polymorpha: A Resource for Invasive Species Research.</title>
        <authorList>
            <person name="McCartney M.A."/>
            <person name="Auch B."/>
            <person name="Kono T."/>
            <person name="Mallez S."/>
            <person name="Zhang Y."/>
            <person name="Obille A."/>
            <person name="Becker A."/>
            <person name="Abrahante J.E."/>
            <person name="Garbe J."/>
            <person name="Badalamenti J.P."/>
            <person name="Herman A."/>
            <person name="Mangelson H."/>
            <person name="Liachko I."/>
            <person name="Sullivan S."/>
            <person name="Sone E.D."/>
            <person name="Koren S."/>
            <person name="Silverstein K.A.T."/>
            <person name="Beckman K.B."/>
            <person name="Gohl D.M."/>
        </authorList>
    </citation>
    <scope>NUCLEOTIDE SEQUENCE</scope>
    <source>
        <strain evidence="1">Duluth1</strain>
        <tissue evidence="1">Whole animal</tissue>
    </source>
</reference>
<gene>
    <name evidence="1" type="ORF">DPMN_149993</name>
</gene>
<name>A0A9D4FH32_DREPO</name>
<comment type="caution">
    <text evidence="1">The sequence shown here is derived from an EMBL/GenBank/DDBJ whole genome shotgun (WGS) entry which is preliminary data.</text>
</comment>
<sequence length="50" mass="5582">MEFCCVDCQVKKSCCHVCMVIFQLCCLDGNGVILDDFMVMGILCDYCTGM</sequence>
<evidence type="ECO:0000313" key="2">
    <source>
        <dbReference type="Proteomes" id="UP000828390"/>
    </source>
</evidence>
<reference evidence="1" key="2">
    <citation type="submission" date="2020-11" db="EMBL/GenBank/DDBJ databases">
        <authorList>
            <person name="McCartney M.A."/>
            <person name="Auch B."/>
            <person name="Kono T."/>
            <person name="Mallez S."/>
            <person name="Becker A."/>
            <person name="Gohl D.M."/>
            <person name="Silverstein K.A.T."/>
            <person name="Koren S."/>
            <person name="Bechman K.B."/>
            <person name="Herman A."/>
            <person name="Abrahante J.E."/>
            <person name="Garbe J."/>
        </authorList>
    </citation>
    <scope>NUCLEOTIDE SEQUENCE</scope>
    <source>
        <strain evidence="1">Duluth1</strain>
        <tissue evidence="1">Whole animal</tissue>
    </source>
</reference>
<proteinExistence type="predicted"/>
<keyword evidence="2" id="KW-1185">Reference proteome</keyword>
<accession>A0A9D4FH32</accession>
<dbReference type="Proteomes" id="UP000828390">
    <property type="component" value="Unassembled WGS sequence"/>
</dbReference>
<dbReference type="EMBL" id="JAIWYP010000007">
    <property type="protein sequence ID" value="KAH3796425.1"/>
    <property type="molecule type" value="Genomic_DNA"/>
</dbReference>
<dbReference type="AlphaFoldDB" id="A0A9D4FH32"/>